<gene>
    <name evidence="2" type="ORF">MetMK1DRAFT_00005600</name>
</gene>
<evidence type="ECO:0000313" key="2">
    <source>
        <dbReference type="EMBL" id="EHP70058.1"/>
    </source>
</evidence>
<dbReference type="OrthoDB" id="44230at2157"/>
<dbReference type="EMBL" id="JH597761">
    <property type="protein sequence ID" value="EHP70058.1"/>
    <property type="molecule type" value="Genomic_DNA"/>
</dbReference>
<dbReference type="Proteomes" id="UP000003980">
    <property type="component" value="Unassembled WGS sequence"/>
</dbReference>
<keyword evidence="1" id="KW-0472">Membrane</keyword>
<name>H2C1D7_9CREN</name>
<organism evidence="2 3">
    <name type="scientific">Metallosphaera yellowstonensis MK1</name>
    <dbReference type="NCBI Taxonomy" id="671065"/>
    <lineage>
        <taxon>Archaea</taxon>
        <taxon>Thermoproteota</taxon>
        <taxon>Thermoprotei</taxon>
        <taxon>Sulfolobales</taxon>
        <taxon>Sulfolobaceae</taxon>
        <taxon>Metallosphaera</taxon>
    </lineage>
</organism>
<dbReference type="RefSeq" id="WP_009070421.1">
    <property type="nucleotide sequence ID" value="NZ_JH597761.1"/>
</dbReference>
<dbReference type="InterPro" id="IPR011045">
    <property type="entry name" value="N2O_reductase_N"/>
</dbReference>
<protein>
    <recommendedName>
        <fullName evidence="4">Streptogramin lyase</fullName>
    </recommendedName>
</protein>
<keyword evidence="1" id="KW-1133">Transmembrane helix</keyword>
<reference evidence="2 3" key="1">
    <citation type="submission" date="2012-01" db="EMBL/GenBank/DDBJ databases">
        <title>Improved High-Quality Draft sequence of Metallosphaera yellowstonensis MK1.</title>
        <authorList>
            <consortium name="US DOE Joint Genome Institute"/>
            <person name="Lucas S."/>
            <person name="Han J."/>
            <person name="Cheng J.-F."/>
            <person name="Goodwin L."/>
            <person name="Pitluck S."/>
            <person name="Peters L."/>
            <person name="Teshima H."/>
            <person name="Detter J.C."/>
            <person name="Han C."/>
            <person name="Tapia R."/>
            <person name="Land M."/>
            <person name="Hauser L."/>
            <person name="Kyrpides N."/>
            <person name="Kozubal M."/>
            <person name="Macur R.E."/>
            <person name="Jay Z."/>
            <person name="Inskeep W."/>
            <person name="Woyke T."/>
        </authorList>
    </citation>
    <scope>NUCLEOTIDE SEQUENCE [LARGE SCALE GENOMIC DNA]</scope>
    <source>
        <strain evidence="2 3">MK1</strain>
    </source>
</reference>
<dbReference type="PANTHER" id="PTHR47197:SF3">
    <property type="entry name" value="DIHYDRO-HEME D1 DEHYDROGENASE"/>
    <property type="match status" value="1"/>
</dbReference>
<dbReference type="InterPro" id="IPR015943">
    <property type="entry name" value="WD40/YVTN_repeat-like_dom_sf"/>
</dbReference>
<sequence length="378" mass="40509">MGIYSIPLFFILLVSLSSSCLSPPIGYVKYTVDLGNFTVVQGSLANIFSQISPSELIQDSQGRVFVAAVGSVYVLGPYDGKILRQINVSGAEYMTYDPNQSLIYVASGTLPNMSISVISDETLTLLRTVGLNVSPTGIVYDQRNGEIYVGFPGGLGELRGNELSPSLRVDGVVTSIAVNPLDGDIYVTTLNFSENQGYLYSISPELTVNRVVELNTFPNVVTFWNGKIYVGGDGYLEVFNASSLEPLTSLQLQGQKVEGIAVDPRDGFIYVSLDSLYGPDSVLAFAGNETLGEIGVGVSPKSVLYDTVSGEIFVSNFFDGTISIIAPGCPVTQSVTENVTINRPSITPAPAQTPSYLLPMLVVALTLFLALYLVRRKG</sequence>
<dbReference type="eggNOG" id="arCOG02560">
    <property type="taxonomic scope" value="Archaea"/>
</dbReference>
<keyword evidence="1" id="KW-0812">Transmembrane</keyword>
<dbReference type="Gene3D" id="2.130.10.10">
    <property type="entry name" value="YVTN repeat-like/Quinoprotein amine dehydrogenase"/>
    <property type="match status" value="2"/>
</dbReference>
<dbReference type="HOGENOM" id="CLU_730785_0_0_2"/>
<accession>H2C1D7</accession>
<feature type="transmembrane region" description="Helical" evidence="1">
    <location>
        <begin position="356"/>
        <end position="374"/>
    </location>
</feature>
<dbReference type="SUPFAM" id="SSF50974">
    <property type="entry name" value="Nitrous oxide reductase, N-terminal domain"/>
    <property type="match status" value="1"/>
</dbReference>
<dbReference type="STRING" id="671065.MetMK1DRAFT_00005600"/>
<dbReference type="InterPro" id="IPR051200">
    <property type="entry name" value="Host-pathogen_enzymatic-act"/>
</dbReference>
<dbReference type="AlphaFoldDB" id="H2C1D7"/>
<evidence type="ECO:0000313" key="3">
    <source>
        <dbReference type="Proteomes" id="UP000003980"/>
    </source>
</evidence>
<dbReference type="PANTHER" id="PTHR47197">
    <property type="entry name" value="PROTEIN NIRF"/>
    <property type="match status" value="1"/>
</dbReference>
<proteinExistence type="predicted"/>
<evidence type="ECO:0000256" key="1">
    <source>
        <dbReference type="SAM" id="Phobius"/>
    </source>
</evidence>
<evidence type="ECO:0008006" key="4">
    <source>
        <dbReference type="Google" id="ProtNLM"/>
    </source>
</evidence>
<keyword evidence="3" id="KW-1185">Reference proteome</keyword>